<feature type="region of interest" description="Disordered" evidence="1">
    <location>
        <begin position="325"/>
        <end position="347"/>
    </location>
</feature>
<dbReference type="PROSITE" id="PS51379">
    <property type="entry name" value="4FE4S_FER_2"/>
    <property type="match status" value="1"/>
</dbReference>
<name>A0A0S2W4L4_9FIRM</name>
<dbReference type="KEGG" id="ibu:IB211_01877c"/>
<evidence type="ECO:0000259" key="2">
    <source>
        <dbReference type="PROSITE" id="PS51379"/>
    </source>
</evidence>
<gene>
    <name evidence="3" type="ORF">IB211_01877c</name>
</gene>
<protein>
    <recommendedName>
        <fullName evidence="2">4Fe-4S ferredoxin-type domain-containing protein</fullName>
    </recommendedName>
</protein>
<dbReference type="PANTHER" id="PTHR42827">
    <property type="entry name" value="IRON-SULFUR CLUSTER-BINDING PROTEIN-RELATED"/>
    <property type="match status" value="1"/>
</dbReference>
<accession>A0A0S2W4L4</accession>
<feature type="domain" description="4Fe-4S ferredoxin-type" evidence="2">
    <location>
        <begin position="168"/>
        <end position="200"/>
    </location>
</feature>
<evidence type="ECO:0000313" key="3">
    <source>
        <dbReference type="EMBL" id="ALP94268.1"/>
    </source>
</evidence>
<feature type="compositionally biased region" description="Basic and acidic residues" evidence="1">
    <location>
        <begin position="335"/>
        <end position="347"/>
    </location>
</feature>
<dbReference type="EMBL" id="CP011307">
    <property type="protein sequence ID" value="ALP94268.1"/>
    <property type="molecule type" value="Genomic_DNA"/>
</dbReference>
<dbReference type="Proteomes" id="UP000064844">
    <property type="component" value="Chromosome"/>
</dbReference>
<evidence type="ECO:0000256" key="1">
    <source>
        <dbReference type="SAM" id="MobiDB-lite"/>
    </source>
</evidence>
<proteinExistence type="predicted"/>
<dbReference type="InterPro" id="IPR017896">
    <property type="entry name" value="4Fe4S_Fe-S-bd"/>
</dbReference>
<dbReference type="PANTHER" id="PTHR42827:SF1">
    <property type="entry name" value="IRON-SULFUR CLUSTER-BINDING PROTEIN"/>
    <property type="match status" value="1"/>
</dbReference>
<keyword evidence="4" id="KW-1185">Reference proteome</keyword>
<dbReference type="STRING" id="1297617.IB211_01877c"/>
<dbReference type="AlphaFoldDB" id="A0A0S2W4L4"/>
<reference evidence="3 4" key="1">
    <citation type="journal article" date="2015" name="Nat. Commun.">
        <title>Production of butyrate from lysine and the Amadori product fructoselysine by a human gut commensal.</title>
        <authorList>
            <person name="Bui T.P."/>
            <person name="Ritari J."/>
            <person name="Boeren S."/>
            <person name="de Waard P."/>
            <person name="Plugge C.M."/>
            <person name="de Vos W.M."/>
        </authorList>
    </citation>
    <scope>NUCLEOTIDE SEQUENCE [LARGE SCALE GENOMIC DNA]</scope>
    <source>
        <strain evidence="3 4">AF211</strain>
    </source>
</reference>
<organism evidence="3 4">
    <name type="scientific">Intestinimonas butyriciproducens</name>
    <dbReference type="NCBI Taxonomy" id="1297617"/>
    <lineage>
        <taxon>Bacteria</taxon>
        <taxon>Bacillati</taxon>
        <taxon>Bacillota</taxon>
        <taxon>Clostridia</taxon>
        <taxon>Eubacteriales</taxon>
        <taxon>Intestinimonas</taxon>
    </lineage>
</organism>
<sequence>MGVSMITRQIKNFVLTEAGMDKVGIASIDRFNQSPKGMHPTDYLPGCKSVISFCIRVPDGAVNAIYRTFEDKIYDVHGIYGAYGYVGGPNYHLLWGNYKISQYVERLTGCTAAPQTAGPTHGAKMLSMRHMAFAAGLGEFGWHSIMMTPEFGPRNRFGAVLTTAELEPDPLYNGPKLCDPSKCRVCEKMCPSGAIPPYNAEQARTICTGGKEISYSGINWNKCKLMCHGVYQEYNDSGSDLVPREITDPLTDDLDPMNAYFRKHPMNNFPQHVPTWKCGNCLAYCPVGNWKQRFYDTGLSSVDTSQFIEDTEWLRRIDEYTGRATAIHSDAPEEEEKKDKDLTERGA</sequence>
<reference evidence="4" key="2">
    <citation type="submission" date="2015-04" db="EMBL/GenBank/DDBJ databases">
        <title>A butyrogenic pathway from the amino acid lysine in a human gut commensal.</title>
        <authorList>
            <person name="de Vos W.M."/>
            <person name="Bui N.T.P."/>
            <person name="Plugge C.M."/>
            <person name="Ritari J."/>
        </authorList>
    </citation>
    <scope>NUCLEOTIDE SEQUENCE [LARGE SCALE GENOMIC DNA]</scope>
    <source>
        <strain evidence="4">AF211</strain>
    </source>
</reference>
<dbReference type="RefSeq" id="WP_058117844.1">
    <property type="nucleotide sequence ID" value="NZ_CP011307.1"/>
</dbReference>
<evidence type="ECO:0000313" key="4">
    <source>
        <dbReference type="Proteomes" id="UP000064844"/>
    </source>
</evidence>